<dbReference type="Pfam" id="PF19300">
    <property type="entry name" value="BPD_transp_1_N"/>
    <property type="match status" value="1"/>
</dbReference>
<evidence type="ECO:0000256" key="5">
    <source>
        <dbReference type="ARBA" id="ARBA00022989"/>
    </source>
</evidence>
<evidence type="ECO:0000256" key="4">
    <source>
        <dbReference type="ARBA" id="ARBA00022692"/>
    </source>
</evidence>
<feature type="transmembrane region" description="Helical" evidence="7">
    <location>
        <begin position="287"/>
        <end position="313"/>
    </location>
</feature>
<dbReference type="SUPFAM" id="SSF161098">
    <property type="entry name" value="MetI-like"/>
    <property type="match status" value="1"/>
</dbReference>
<evidence type="ECO:0000256" key="2">
    <source>
        <dbReference type="ARBA" id="ARBA00022448"/>
    </source>
</evidence>
<evidence type="ECO:0000256" key="1">
    <source>
        <dbReference type="ARBA" id="ARBA00004651"/>
    </source>
</evidence>
<dbReference type="PANTHER" id="PTHR43163">
    <property type="entry name" value="DIPEPTIDE TRANSPORT SYSTEM PERMEASE PROTEIN DPPB-RELATED"/>
    <property type="match status" value="1"/>
</dbReference>
<comment type="subcellular location">
    <subcellularLocation>
        <location evidence="1 7">Cell membrane</location>
        <topology evidence="1 7">Multi-pass membrane protein</topology>
    </subcellularLocation>
</comment>
<dbReference type="EMBL" id="LFXJ01000010">
    <property type="protein sequence ID" value="KMY29471.1"/>
    <property type="molecule type" value="Genomic_DNA"/>
</dbReference>
<protein>
    <submittedName>
        <fullName evidence="9">Peptide ABC transporter permease</fullName>
    </submittedName>
</protein>
<dbReference type="AlphaFoldDB" id="A0A0K9F5S8"/>
<evidence type="ECO:0000313" key="10">
    <source>
        <dbReference type="Proteomes" id="UP000037326"/>
    </source>
</evidence>
<proteinExistence type="inferred from homology"/>
<dbReference type="Proteomes" id="UP000037326">
    <property type="component" value="Unassembled WGS sequence"/>
</dbReference>
<comment type="caution">
    <text evidence="9">The sequence shown here is derived from an EMBL/GenBank/DDBJ whole genome shotgun (WGS) entry which is preliminary data.</text>
</comment>
<dbReference type="OrthoDB" id="9773683at2"/>
<dbReference type="PROSITE" id="PS50928">
    <property type="entry name" value="ABC_TM1"/>
    <property type="match status" value="1"/>
</dbReference>
<feature type="transmembrane region" description="Helical" evidence="7">
    <location>
        <begin position="9"/>
        <end position="27"/>
    </location>
</feature>
<dbReference type="Gene3D" id="1.10.3720.10">
    <property type="entry name" value="MetI-like"/>
    <property type="match status" value="1"/>
</dbReference>
<dbReference type="NCBIfam" id="NF045472">
    <property type="entry name" value="Opp4B"/>
    <property type="match status" value="1"/>
</dbReference>
<reference evidence="10" key="1">
    <citation type="submission" date="2015-07" db="EMBL/GenBank/DDBJ databases">
        <authorList>
            <consortium name="Consortium for Microbial Forensics and Genomics (microFORGE)"/>
            <person name="Knight B.M."/>
            <person name="Roberts D.P."/>
            <person name="Lin D."/>
            <person name="Hari K."/>
            <person name="Fletcher J."/>
            <person name="Melcher U."/>
            <person name="Blagden T."/>
            <person name="Winegar R.A."/>
        </authorList>
    </citation>
    <scope>NUCLEOTIDE SEQUENCE [LARGE SCALE GENOMIC DNA]</scope>
    <source>
        <strain evidence="10">DSM 23493</strain>
    </source>
</reference>
<feature type="transmembrane region" description="Helical" evidence="7">
    <location>
        <begin position="132"/>
        <end position="157"/>
    </location>
</feature>
<name>A0A0K9F5S8_9BACI</name>
<keyword evidence="2 7" id="KW-0813">Transport</keyword>
<dbReference type="GO" id="GO:0055085">
    <property type="term" value="P:transmembrane transport"/>
    <property type="evidence" value="ECO:0007669"/>
    <property type="project" value="InterPro"/>
</dbReference>
<sequence>MWKTIVRRVLVMIPQLFVLSLLIFILAKLMPGDPFTGLITPETDPARLEELRIQAGFYDPWYVQYYHWITNAFQGDFGRSYTYKIAVSTLIGERGLNTFWLSLLSAIFVYLIAIPLGVLAGRYQDSLLDKSITLYSFISYAIPTFVLSLIFVFIFGYKLMWFPTSGTVDVGADPGTMAYYWSKIYHLLLPAITYAILGTTAIIQYLRSEIIDAKTQDYVKTARSKGVPMRKIYTRHIFRNSLLPIAAFLGFTITGLLGGSIFIETIFGFPGMGQLFIHSIMSRDYSVITSLVMLYGFLTLLGSLLSDIIMSIVDPRIRID</sequence>
<feature type="domain" description="ABC transmembrane type-1" evidence="8">
    <location>
        <begin position="95"/>
        <end position="306"/>
    </location>
</feature>
<dbReference type="GO" id="GO:0005886">
    <property type="term" value="C:plasma membrane"/>
    <property type="evidence" value="ECO:0007669"/>
    <property type="project" value="UniProtKB-SubCell"/>
</dbReference>
<organism evidence="9 10">
    <name type="scientific">Lysinibacillus xylanilyticus</name>
    <dbReference type="NCBI Taxonomy" id="582475"/>
    <lineage>
        <taxon>Bacteria</taxon>
        <taxon>Bacillati</taxon>
        <taxon>Bacillota</taxon>
        <taxon>Bacilli</taxon>
        <taxon>Bacillales</taxon>
        <taxon>Bacillaceae</taxon>
        <taxon>Lysinibacillus</taxon>
    </lineage>
</organism>
<feature type="transmembrane region" description="Helical" evidence="7">
    <location>
        <begin position="99"/>
        <end position="120"/>
    </location>
</feature>
<feature type="transmembrane region" description="Helical" evidence="7">
    <location>
        <begin position="242"/>
        <end position="267"/>
    </location>
</feature>
<dbReference type="RefSeq" id="WP_049668374.1">
    <property type="nucleotide sequence ID" value="NZ_JBIVOC010000001.1"/>
</dbReference>
<dbReference type="Pfam" id="PF00528">
    <property type="entry name" value="BPD_transp_1"/>
    <property type="match status" value="1"/>
</dbReference>
<evidence type="ECO:0000256" key="3">
    <source>
        <dbReference type="ARBA" id="ARBA00022475"/>
    </source>
</evidence>
<dbReference type="PATRIC" id="fig|582475.4.peg.3177"/>
<dbReference type="PANTHER" id="PTHR43163:SF6">
    <property type="entry name" value="DIPEPTIDE TRANSPORT SYSTEM PERMEASE PROTEIN DPPB-RELATED"/>
    <property type="match status" value="1"/>
</dbReference>
<dbReference type="InterPro" id="IPR045621">
    <property type="entry name" value="BPD_transp_1_N"/>
</dbReference>
<evidence type="ECO:0000256" key="7">
    <source>
        <dbReference type="RuleBase" id="RU363032"/>
    </source>
</evidence>
<evidence type="ECO:0000313" key="9">
    <source>
        <dbReference type="EMBL" id="KMY29471.1"/>
    </source>
</evidence>
<keyword evidence="5 7" id="KW-1133">Transmembrane helix</keyword>
<accession>A0A0K9F5S8</accession>
<evidence type="ECO:0000256" key="6">
    <source>
        <dbReference type="ARBA" id="ARBA00023136"/>
    </source>
</evidence>
<keyword evidence="6 7" id="KW-0472">Membrane</keyword>
<dbReference type="InterPro" id="IPR035906">
    <property type="entry name" value="MetI-like_sf"/>
</dbReference>
<feature type="transmembrane region" description="Helical" evidence="7">
    <location>
        <begin position="184"/>
        <end position="206"/>
    </location>
</feature>
<keyword evidence="4 7" id="KW-0812">Transmembrane</keyword>
<evidence type="ECO:0000259" key="8">
    <source>
        <dbReference type="PROSITE" id="PS50928"/>
    </source>
</evidence>
<comment type="similarity">
    <text evidence="7">Belongs to the binding-protein-dependent transport system permease family.</text>
</comment>
<dbReference type="CDD" id="cd06261">
    <property type="entry name" value="TM_PBP2"/>
    <property type="match status" value="1"/>
</dbReference>
<dbReference type="GeneID" id="96600581"/>
<gene>
    <name evidence="9" type="ORF">ACZ11_20450</name>
</gene>
<dbReference type="InterPro" id="IPR000515">
    <property type="entry name" value="MetI-like"/>
</dbReference>
<keyword evidence="3" id="KW-1003">Cell membrane</keyword>